<dbReference type="Proteomes" id="UP000326994">
    <property type="component" value="Unassembled WGS sequence"/>
</dbReference>
<dbReference type="SUPFAM" id="SSF160631">
    <property type="entry name" value="SMI1/KNR4-like"/>
    <property type="match status" value="1"/>
</dbReference>
<proteinExistence type="predicted"/>
<reference evidence="1 2" key="1">
    <citation type="submission" date="2019-08" db="EMBL/GenBank/DDBJ databases">
        <title>Ulvibacter marinistellae sp. nov., isolated from a starfish, Patiria pectinifera.</title>
        <authorList>
            <person name="Kawano K."/>
            <person name="Ushijima N."/>
            <person name="Kihara M."/>
            <person name="Itoh H."/>
        </authorList>
    </citation>
    <scope>NUCLEOTIDE SEQUENCE [LARGE SCALE GENOMIC DNA]</scope>
    <source>
        <strain evidence="1 2">KK4</strain>
    </source>
</reference>
<evidence type="ECO:0008006" key="3">
    <source>
        <dbReference type="Google" id="ProtNLM"/>
    </source>
</evidence>
<protein>
    <recommendedName>
        <fullName evidence="3">SMI1/KNR4 family protein</fullName>
    </recommendedName>
</protein>
<dbReference type="AlphaFoldDB" id="A0A5J4G232"/>
<comment type="caution">
    <text evidence="1">The sequence shown here is derived from an EMBL/GenBank/DDBJ whole genome shotgun (WGS) entry which is preliminary data.</text>
</comment>
<dbReference type="OrthoDB" id="2596110at2"/>
<dbReference type="InterPro" id="IPR037883">
    <property type="entry name" value="Knr4/Smi1-like_sf"/>
</dbReference>
<organism evidence="1 2">
    <name type="scientific">Patiriisocius marinistellae</name>
    <dbReference type="NCBI Taxonomy" id="2494560"/>
    <lineage>
        <taxon>Bacteria</taxon>
        <taxon>Pseudomonadati</taxon>
        <taxon>Bacteroidota</taxon>
        <taxon>Flavobacteriia</taxon>
        <taxon>Flavobacteriales</taxon>
        <taxon>Flavobacteriaceae</taxon>
        <taxon>Patiriisocius</taxon>
    </lineage>
</organism>
<name>A0A5J4G232_9FLAO</name>
<accession>A0A5J4G232</accession>
<evidence type="ECO:0000313" key="2">
    <source>
        <dbReference type="Proteomes" id="UP000326994"/>
    </source>
</evidence>
<sequence length="143" mass="17136">MISNKIKTFCQSKGWWYEDYTEEYTNALKELKINLESDFAKFYLHVEDAPTFYSRQKKIYQICWFILNSDYQLDLNRTHDALKLPKSLIPLDSFEGGAGYFYDRENGSVIELELGEKLTNYQNGIIEVKWETFNSFLEWYFEL</sequence>
<dbReference type="RefSeq" id="WP_151894087.1">
    <property type="nucleotide sequence ID" value="NZ_BKCF01000002.1"/>
</dbReference>
<dbReference type="EMBL" id="BKCF01000002">
    <property type="protein sequence ID" value="GEQ86161.1"/>
    <property type="molecule type" value="Genomic_DNA"/>
</dbReference>
<gene>
    <name evidence="1" type="ORF">ULMS_16690</name>
</gene>
<keyword evidence="2" id="KW-1185">Reference proteome</keyword>
<evidence type="ECO:0000313" key="1">
    <source>
        <dbReference type="EMBL" id="GEQ86161.1"/>
    </source>
</evidence>